<dbReference type="PANTHER" id="PTHR48100">
    <property type="entry name" value="BROAD-SPECIFICITY PHOSPHATASE YOR283W-RELATED"/>
    <property type="match status" value="1"/>
</dbReference>
<dbReference type="AlphaFoldDB" id="A0A9X3N8T6"/>
<dbReference type="CDD" id="cd07067">
    <property type="entry name" value="HP_PGM_like"/>
    <property type="match status" value="1"/>
</dbReference>
<reference evidence="3" key="1">
    <citation type="submission" date="2022-10" db="EMBL/GenBank/DDBJ databases">
        <title>The WGS of Solirubrobacter phytolaccae KCTC 29190.</title>
        <authorList>
            <person name="Jiang Z."/>
        </authorList>
    </citation>
    <scope>NUCLEOTIDE SEQUENCE</scope>
    <source>
        <strain evidence="3">KCTC 29190</strain>
    </source>
</reference>
<feature type="binding site" evidence="2">
    <location>
        <position position="55"/>
    </location>
    <ligand>
        <name>substrate</name>
    </ligand>
</feature>
<feature type="active site" description="Proton donor/acceptor" evidence="1">
    <location>
        <position position="76"/>
    </location>
</feature>
<proteinExistence type="predicted"/>
<dbReference type="Proteomes" id="UP001147653">
    <property type="component" value="Unassembled WGS sequence"/>
</dbReference>
<name>A0A9X3N8T6_9ACTN</name>
<sequence>MKIVLVRHGETEWSASGKHTSVSDIPLTERGREAAARLRGQLGDFALVLASPRVRARETARLAGFEAPEITPDLAEVDYGDYEGLTTDTIRETRPGWTLWADGSPGGETLAEAGARVDRVIARALEADGDVIVFAHGHILRVLAARWIELPPERGASLALDTAAVSELGFERETRVIARWNG</sequence>
<protein>
    <submittedName>
        <fullName evidence="3">Histidine phosphatase family protein</fullName>
    </submittedName>
</protein>
<feature type="binding site" evidence="2">
    <location>
        <begin position="76"/>
        <end position="79"/>
    </location>
    <ligand>
        <name>substrate</name>
    </ligand>
</feature>
<dbReference type="InterPro" id="IPR029033">
    <property type="entry name" value="His_PPase_superfam"/>
</dbReference>
<dbReference type="PANTHER" id="PTHR48100:SF15">
    <property type="entry name" value="SEDOHEPTULOSE 1,7-BISPHOSPHATASE"/>
    <property type="match status" value="1"/>
</dbReference>
<accession>A0A9X3N8T6</accession>
<dbReference type="PIRSF" id="PIRSF000709">
    <property type="entry name" value="6PFK_2-Ptase"/>
    <property type="match status" value="1"/>
</dbReference>
<dbReference type="GO" id="GO:0070297">
    <property type="term" value="P:regulation of phosphorelay signal transduction system"/>
    <property type="evidence" value="ECO:0007669"/>
    <property type="project" value="TreeGrafter"/>
</dbReference>
<dbReference type="Gene3D" id="3.40.50.1240">
    <property type="entry name" value="Phosphoglycerate mutase-like"/>
    <property type="match status" value="1"/>
</dbReference>
<dbReference type="Pfam" id="PF00300">
    <property type="entry name" value="His_Phos_1"/>
    <property type="match status" value="1"/>
</dbReference>
<dbReference type="EMBL" id="JAPDDP010000013">
    <property type="protein sequence ID" value="MDA0180519.1"/>
    <property type="molecule type" value="Genomic_DNA"/>
</dbReference>
<dbReference type="SMART" id="SM00855">
    <property type="entry name" value="PGAM"/>
    <property type="match status" value="1"/>
</dbReference>
<dbReference type="InterPro" id="IPR050275">
    <property type="entry name" value="PGM_Phosphatase"/>
</dbReference>
<evidence type="ECO:0000256" key="2">
    <source>
        <dbReference type="PIRSR" id="PIRSR613078-2"/>
    </source>
</evidence>
<dbReference type="RefSeq" id="WP_270024832.1">
    <property type="nucleotide sequence ID" value="NZ_JAPDDP010000013.1"/>
</dbReference>
<dbReference type="GO" id="GO:0101006">
    <property type="term" value="F:protein histidine phosphatase activity"/>
    <property type="evidence" value="ECO:0007669"/>
    <property type="project" value="TreeGrafter"/>
</dbReference>
<dbReference type="InterPro" id="IPR013078">
    <property type="entry name" value="His_Pase_superF_clade-1"/>
</dbReference>
<keyword evidence="4" id="KW-1185">Reference proteome</keyword>
<comment type="caution">
    <text evidence="3">The sequence shown here is derived from an EMBL/GenBank/DDBJ whole genome shotgun (WGS) entry which is preliminary data.</text>
</comment>
<gene>
    <name evidence="3" type="ORF">OJ997_09455</name>
</gene>
<dbReference type="SUPFAM" id="SSF53254">
    <property type="entry name" value="Phosphoglycerate mutase-like"/>
    <property type="match status" value="1"/>
</dbReference>
<evidence type="ECO:0000313" key="3">
    <source>
        <dbReference type="EMBL" id="MDA0180519.1"/>
    </source>
</evidence>
<feature type="active site" description="Tele-phosphohistidine intermediate" evidence="1">
    <location>
        <position position="8"/>
    </location>
</feature>
<evidence type="ECO:0000313" key="4">
    <source>
        <dbReference type="Proteomes" id="UP001147653"/>
    </source>
</evidence>
<organism evidence="3 4">
    <name type="scientific">Solirubrobacter phytolaccae</name>
    <dbReference type="NCBI Taxonomy" id="1404360"/>
    <lineage>
        <taxon>Bacteria</taxon>
        <taxon>Bacillati</taxon>
        <taxon>Actinomycetota</taxon>
        <taxon>Thermoleophilia</taxon>
        <taxon>Solirubrobacterales</taxon>
        <taxon>Solirubrobacteraceae</taxon>
        <taxon>Solirubrobacter</taxon>
    </lineage>
</organism>
<evidence type="ECO:0000256" key="1">
    <source>
        <dbReference type="PIRSR" id="PIRSR613078-1"/>
    </source>
</evidence>